<reference evidence="7 8" key="1">
    <citation type="submission" date="2015-07" db="EMBL/GenBank/DDBJ databases">
        <authorList>
            <person name="Noorani M."/>
        </authorList>
    </citation>
    <scope>NUCLEOTIDE SEQUENCE [LARGE SCALE GENOMIC DNA]</scope>
    <source>
        <strain evidence="7">BBA 69670</strain>
    </source>
</reference>
<evidence type="ECO:0000259" key="6">
    <source>
        <dbReference type="Pfam" id="PF08573"/>
    </source>
</evidence>
<evidence type="ECO:0000256" key="3">
    <source>
        <dbReference type="ARBA" id="ARBA00023242"/>
    </source>
</evidence>
<dbReference type="AlphaFoldDB" id="A0A0K6G977"/>
<name>A0A0K6G977_9AGAM</name>
<keyword evidence="4" id="KW-0175">Coiled coil</keyword>
<accession>A0A0K6G977</accession>
<protein>
    <submittedName>
        <fullName evidence="7">Myosin-3</fullName>
    </submittedName>
</protein>
<feature type="region of interest" description="Disordered" evidence="5">
    <location>
        <begin position="443"/>
        <end position="471"/>
    </location>
</feature>
<keyword evidence="8" id="KW-1185">Reference proteome</keyword>
<feature type="compositionally biased region" description="Basic and acidic residues" evidence="5">
    <location>
        <begin position="688"/>
        <end position="710"/>
    </location>
</feature>
<feature type="coiled-coil region" evidence="4">
    <location>
        <begin position="41"/>
        <end position="68"/>
    </location>
</feature>
<evidence type="ECO:0000256" key="2">
    <source>
        <dbReference type="ARBA" id="ARBA00022763"/>
    </source>
</evidence>
<evidence type="ECO:0000313" key="8">
    <source>
        <dbReference type="Proteomes" id="UP000044841"/>
    </source>
</evidence>
<proteinExistence type="predicted"/>
<feature type="domain" description="DNA endonuclease activator Ctp1 C-terminal" evidence="6">
    <location>
        <begin position="567"/>
        <end position="681"/>
    </location>
</feature>
<dbReference type="PANTHER" id="PTHR15107:SF0">
    <property type="entry name" value="DNA ENDONUCLEASE ACTIVATOR CTP1 C-TERMINAL DOMAIN-CONTAINING PROTEIN"/>
    <property type="match status" value="1"/>
</dbReference>
<evidence type="ECO:0000256" key="4">
    <source>
        <dbReference type="SAM" id="Coils"/>
    </source>
</evidence>
<evidence type="ECO:0000313" key="7">
    <source>
        <dbReference type="EMBL" id="CUA74924.1"/>
    </source>
</evidence>
<dbReference type="EMBL" id="CYGV01001511">
    <property type="protein sequence ID" value="CUA74924.1"/>
    <property type="molecule type" value="Genomic_DNA"/>
</dbReference>
<evidence type="ECO:0000256" key="5">
    <source>
        <dbReference type="SAM" id="MobiDB-lite"/>
    </source>
</evidence>
<evidence type="ECO:0000256" key="1">
    <source>
        <dbReference type="ARBA" id="ARBA00004123"/>
    </source>
</evidence>
<dbReference type="GO" id="GO:0003684">
    <property type="term" value="F:damaged DNA binding"/>
    <property type="evidence" value="ECO:0007669"/>
    <property type="project" value="TreeGrafter"/>
</dbReference>
<gene>
    <name evidence="7" type="ORF">RSOLAG22IIIB_01556</name>
</gene>
<dbReference type="InterPro" id="IPR033316">
    <property type="entry name" value="RBBP8-like"/>
</dbReference>
<sequence length="716" mass="79231">MNMANASNSRFTSRVQQQTASLIRAIERIHEEESGIFITRADNISRENDRLRKELFDFQQRIKLLTERLGFENLDSAEESLNDKLAGVIQEHKVAVGKISGLTSELESTKVQLAQEQAARAEEQQLTESLRSDLARRKQAILDAQSESEQDREALRRLKLELQSEWQKSGKLESQISTYRKENERLTSECEELKSALAKDRVQRLSLAPETPLRGPAGVHPTGADLSVSGDQHPSGLDDISSLPLDVQIAHLRRQYDELLSSKERLSEKYAKDLADWAMFKEKYRGSSGGKGIVVSESGIKTRRRIAKQAKDSPTPAARISHPRMVPVTPADDDVFIKQEGSSLAPGALPPLQRLQLNPPNSEPATSEGVTPATSNTETQDSQSVTPAVRVDVQRSKGLEVTTSKPAGRKPPTRPDIAALKQGSQSDNEGSLILRKLSHANAPPLARSLSSPAESPHRPKDTPRRTKMLGKRKAFVFDGESTDDEEAVSHQASGLVPAPMLQRVDQLRDEREAQLRALRRKSGPQAVADYQQFKGRGRYAVASKAGDKTINSEFEINPAHNEGMAFEFDSVVRDKNERKKLTAGDCIACKEYYEAVGAMPIRPGAPLWRSPPPEGAGPSSRPHSCKHKGAGGIAPEPVDVDMDGGIDMVAHKQAISRHRHKWVPASTPPDYWNIGFPDTQQVEEINRRAGELHNQKRTAVEQEASREGGRYRKRAQ</sequence>
<feature type="region of interest" description="Disordered" evidence="5">
    <location>
        <begin position="604"/>
        <end position="633"/>
    </location>
</feature>
<dbReference type="GO" id="GO:0010792">
    <property type="term" value="P:DNA double-strand break processing involved in repair via single-strand annealing"/>
    <property type="evidence" value="ECO:0007669"/>
    <property type="project" value="TreeGrafter"/>
</dbReference>
<dbReference type="InterPro" id="IPR013882">
    <property type="entry name" value="Ctp1_C"/>
</dbReference>
<dbReference type="Pfam" id="PF08573">
    <property type="entry name" value="SAE2"/>
    <property type="match status" value="1"/>
</dbReference>
<keyword evidence="2" id="KW-0227">DNA damage</keyword>
<keyword evidence="3" id="KW-0539">Nucleus</keyword>
<organism evidence="7 8">
    <name type="scientific">Rhizoctonia solani</name>
    <dbReference type="NCBI Taxonomy" id="456999"/>
    <lineage>
        <taxon>Eukaryota</taxon>
        <taxon>Fungi</taxon>
        <taxon>Dikarya</taxon>
        <taxon>Basidiomycota</taxon>
        <taxon>Agaricomycotina</taxon>
        <taxon>Agaricomycetes</taxon>
        <taxon>Cantharellales</taxon>
        <taxon>Ceratobasidiaceae</taxon>
        <taxon>Rhizoctonia</taxon>
    </lineage>
</organism>
<feature type="compositionally biased region" description="Polar residues" evidence="5">
    <location>
        <begin position="363"/>
        <end position="386"/>
    </location>
</feature>
<feature type="coiled-coil region" evidence="4">
    <location>
        <begin position="104"/>
        <end position="203"/>
    </location>
</feature>
<comment type="subcellular location">
    <subcellularLocation>
        <location evidence="1">Nucleus</location>
    </subcellularLocation>
</comment>
<dbReference type="PANTHER" id="PTHR15107">
    <property type="entry name" value="RETINOBLASTOMA BINDING PROTEIN 8"/>
    <property type="match status" value="1"/>
</dbReference>
<dbReference type="GO" id="GO:0005634">
    <property type="term" value="C:nucleus"/>
    <property type="evidence" value="ECO:0007669"/>
    <property type="project" value="UniProtKB-SubCell"/>
</dbReference>
<feature type="region of interest" description="Disordered" evidence="5">
    <location>
        <begin position="342"/>
        <end position="427"/>
    </location>
</feature>
<dbReference type="Proteomes" id="UP000044841">
    <property type="component" value="Unassembled WGS sequence"/>
</dbReference>
<feature type="region of interest" description="Disordered" evidence="5">
    <location>
        <begin position="308"/>
        <end position="329"/>
    </location>
</feature>
<feature type="compositionally biased region" description="Low complexity" evidence="5">
    <location>
        <begin position="350"/>
        <end position="360"/>
    </location>
</feature>
<feature type="compositionally biased region" description="Basic and acidic residues" evidence="5">
    <location>
        <begin position="455"/>
        <end position="464"/>
    </location>
</feature>
<feature type="region of interest" description="Disordered" evidence="5">
    <location>
        <begin position="688"/>
        <end position="716"/>
    </location>
</feature>